<dbReference type="PANTHER" id="PTHR43056:SF10">
    <property type="entry name" value="COCE_NOND FAMILY, PUTATIVE (AFU_ORTHOLOGUE AFUA_7G00600)-RELATED"/>
    <property type="match status" value="1"/>
</dbReference>
<dbReference type="GO" id="GO:0008239">
    <property type="term" value="F:dipeptidyl-peptidase activity"/>
    <property type="evidence" value="ECO:0007669"/>
    <property type="project" value="InterPro"/>
</dbReference>
<evidence type="ECO:0000256" key="1">
    <source>
        <dbReference type="ARBA" id="ARBA00022801"/>
    </source>
</evidence>
<dbReference type="Gene3D" id="3.40.50.1820">
    <property type="entry name" value="alpha/beta hydrolase"/>
    <property type="match status" value="1"/>
</dbReference>
<dbReference type="EMBL" id="CP032157">
    <property type="protein sequence ID" value="AXY72969.1"/>
    <property type="molecule type" value="Genomic_DNA"/>
</dbReference>
<evidence type="ECO:0000256" key="2">
    <source>
        <dbReference type="SAM" id="SignalP"/>
    </source>
</evidence>
<gene>
    <name evidence="4" type="ORF">D3H65_02855</name>
</gene>
<dbReference type="Gene3D" id="1.10.3020.10">
    <property type="entry name" value="alpha-amino acid ester hydrolase ( Helical cap domain)"/>
    <property type="match status" value="1"/>
</dbReference>
<keyword evidence="1 4" id="KW-0378">Hydrolase</keyword>
<dbReference type="KEGG" id="pseg:D3H65_02855"/>
<proteinExistence type="predicted"/>
<dbReference type="SUPFAM" id="SSF53474">
    <property type="entry name" value="alpha/beta-Hydrolases"/>
    <property type="match status" value="1"/>
</dbReference>
<dbReference type="InterPro" id="IPR013736">
    <property type="entry name" value="Xaa-Pro_dipept_C"/>
</dbReference>
<dbReference type="InterPro" id="IPR029058">
    <property type="entry name" value="AB_hydrolase_fold"/>
</dbReference>
<dbReference type="OrthoDB" id="319764at2"/>
<evidence type="ECO:0000313" key="5">
    <source>
        <dbReference type="Proteomes" id="UP000263900"/>
    </source>
</evidence>
<accession>A0A3B7MIC1</accession>
<feature type="signal peptide" evidence="2">
    <location>
        <begin position="1"/>
        <end position="19"/>
    </location>
</feature>
<feature type="domain" description="Xaa-Pro dipeptidyl-peptidase C-terminal" evidence="3">
    <location>
        <begin position="365"/>
        <end position="631"/>
    </location>
</feature>
<dbReference type="Pfam" id="PF08530">
    <property type="entry name" value="PepX_C"/>
    <property type="match status" value="1"/>
</dbReference>
<dbReference type="Proteomes" id="UP000263900">
    <property type="component" value="Chromosome"/>
</dbReference>
<reference evidence="4 5" key="1">
    <citation type="submission" date="2018-09" db="EMBL/GenBank/DDBJ databases">
        <title>Genome sequencing of strain 6GH32-13.</title>
        <authorList>
            <person name="Weon H.-Y."/>
            <person name="Heo J."/>
            <person name="Kwon S.-W."/>
        </authorList>
    </citation>
    <scope>NUCLEOTIDE SEQUENCE [LARGE SCALE GENOMIC DNA]</scope>
    <source>
        <strain evidence="4 5">5GH32-13</strain>
    </source>
</reference>
<keyword evidence="2" id="KW-0732">Signal</keyword>
<feature type="chain" id="PRO_5017708917" evidence="2">
    <location>
        <begin position="20"/>
        <end position="636"/>
    </location>
</feature>
<protein>
    <submittedName>
        <fullName evidence="4">CocE/NonD family hydrolase</fullName>
    </submittedName>
</protein>
<dbReference type="NCBIfam" id="TIGR00976">
    <property type="entry name" value="CocE_NonD"/>
    <property type="match status" value="1"/>
</dbReference>
<dbReference type="InterPro" id="IPR005674">
    <property type="entry name" value="CocE/Ser_esterase"/>
</dbReference>
<organism evidence="4 5">
    <name type="scientific">Paraflavitalea soli</name>
    <dbReference type="NCBI Taxonomy" id="2315862"/>
    <lineage>
        <taxon>Bacteria</taxon>
        <taxon>Pseudomonadati</taxon>
        <taxon>Bacteroidota</taxon>
        <taxon>Chitinophagia</taxon>
        <taxon>Chitinophagales</taxon>
        <taxon>Chitinophagaceae</taxon>
        <taxon>Paraflavitalea</taxon>
    </lineage>
</organism>
<evidence type="ECO:0000313" key="4">
    <source>
        <dbReference type="EMBL" id="AXY72969.1"/>
    </source>
</evidence>
<dbReference type="SMART" id="SM00939">
    <property type="entry name" value="PepX_C"/>
    <property type="match status" value="1"/>
</dbReference>
<dbReference type="SUPFAM" id="SSF49785">
    <property type="entry name" value="Galactose-binding domain-like"/>
    <property type="match status" value="1"/>
</dbReference>
<keyword evidence="5" id="KW-1185">Reference proteome</keyword>
<dbReference type="Pfam" id="PF02129">
    <property type="entry name" value="Peptidase_S15"/>
    <property type="match status" value="1"/>
</dbReference>
<dbReference type="Gene3D" id="2.60.120.260">
    <property type="entry name" value="Galactose-binding domain-like"/>
    <property type="match status" value="1"/>
</dbReference>
<dbReference type="InterPro" id="IPR008979">
    <property type="entry name" value="Galactose-bd-like_sf"/>
</dbReference>
<dbReference type="InterPro" id="IPR000383">
    <property type="entry name" value="Xaa-Pro-like_dom"/>
</dbReference>
<evidence type="ECO:0000259" key="3">
    <source>
        <dbReference type="SMART" id="SM00939"/>
    </source>
</evidence>
<sequence>MRKLLLFLANCLIIFTTHAQLSLQTAQDSAWVRENYTKKELYIPMRDGVKLFTSVYLPKDATEKHPILMTRTPYSCAPYGEQNFRANLWISHFRHYVRENYIIVTQDVRGRWMSEGEFVDVRPFNPDKKTNQDIDEASDTYDAIDWLVKNLPNTNGSVGVMGISYPGFYSTMAALSGHPALKAVSPQAPVTDWFMGDDFHHNGAFMLMDGFSFYAGGFGYPRPKPTTVGPKSALQIPRNDNYETYLRIGALKNFMKLTGDSLQFWKELYAHPNLDAWWKARNPRNFVGNIKPAMLTVGGLFDAEDCFGAWRLYEAIEKKNASTAFNKIVMGPWYHGQWSSLDGTKLGRVQFGANTSHWYQNNIELPFFNYFLKGKGDISKLAEATIFFSGANEWKQYPQWPPANKADQPLYLQPNGKLGWDKPTGKNSFSEYISDPAKPVPYAEDVHFSRTRDYMTDDQRFASRRTDVLTFQTDILTDEVTLGGTLVADLLTSISSTDADFIVKLVDVFPDDFSYPGTAQAGGRDAGGPYPMGGYQMLVRGEVMRGRFRNSFETPEAFKPNKTERVKFELPDVAHTFKKGHRIMIQVQSSWFPLVDRNPQKFVNIYEAEDSDFQKATIRIFHDAANSSNIVLPVLK</sequence>
<name>A0A3B7MIC1_9BACT</name>
<dbReference type="RefSeq" id="WP_119048807.1">
    <property type="nucleotide sequence ID" value="NZ_CP032157.1"/>
</dbReference>
<dbReference type="InterPro" id="IPR050585">
    <property type="entry name" value="Xaa-Pro_dipeptidyl-ppase/CocE"/>
</dbReference>
<dbReference type="PANTHER" id="PTHR43056">
    <property type="entry name" value="PEPTIDASE S9 PROLYL OLIGOPEPTIDASE"/>
    <property type="match status" value="1"/>
</dbReference>
<dbReference type="AlphaFoldDB" id="A0A3B7MIC1"/>